<name>A0A5E7A8M0_PSEFL</name>
<dbReference type="EMBL" id="CABVHO010000336">
    <property type="protein sequence ID" value="VVN75296.1"/>
    <property type="molecule type" value="Genomic_DNA"/>
</dbReference>
<organism evidence="1 2">
    <name type="scientific">Pseudomonas fluorescens</name>
    <dbReference type="NCBI Taxonomy" id="294"/>
    <lineage>
        <taxon>Bacteria</taxon>
        <taxon>Pseudomonadati</taxon>
        <taxon>Pseudomonadota</taxon>
        <taxon>Gammaproteobacteria</taxon>
        <taxon>Pseudomonadales</taxon>
        <taxon>Pseudomonadaceae</taxon>
        <taxon>Pseudomonas</taxon>
    </lineage>
</organism>
<gene>
    <name evidence="1" type="ORF">PS685_05265</name>
</gene>
<evidence type="ECO:0000313" key="1">
    <source>
        <dbReference type="EMBL" id="VVN75296.1"/>
    </source>
</evidence>
<sequence>MAAHQFFELALRLALQGGVVDPLHLAVLHDAATVDVAGDAVVTAAREHQVFQRIEQRPQVQAAQAEYRDIGLGARCQTTEIVAAQGPGAAEGRGVVQVQRAGQRGAALHQTGDVQALAHVLQQVRRPSVGAQREIDTLGPIAPEGIQRLAIPGKHHRAMHQARAAIDHTLQVVIAVGVDSVGQQTARGQQVQLRQPRQRGDAAQLLDHRHLAEPLAAMQAHRCIEFPA</sequence>
<dbReference type="Proteomes" id="UP000326437">
    <property type="component" value="Unassembled WGS sequence"/>
</dbReference>
<reference evidence="1 2" key="1">
    <citation type="submission" date="2019-09" db="EMBL/GenBank/DDBJ databases">
        <authorList>
            <person name="Chandra G."/>
            <person name="Truman W A."/>
        </authorList>
    </citation>
    <scope>NUCLEOTIDE SEQUENCE [LARGE SCALE GENOMIC DNA]</scope>
    <source>
        <strain evidence="1">PS685</strain>
    </source>
</reference>
<evidence type="ECO:0000313" key="2">
    <source>
        <dbReference type="Proteomes" id="UP000326437"/>
    </source>
</evidence>
<protein>
    <submittedName>
        <fullName evidence="1">Uncharacterized protein</fullName>
    </submittedName>
</protein>
<dbReference type="AlphaFoldDB" id="A0A5E7A8M0"/>
<proteinExistence type="predicted"/>
<accession>A0A5E7A8M0</accession>